<keyword evidence="4" id="KW-0479">Metal-binding</keyword>
<evidence type="ECO:0000259" key="8">
    <source>
        <dbReference type="Pfam" id="PF01850"/>
    </source>
</evidence>
<evidence type="ECO:0000256" key="7">
    <source>
        <dbReference type="ARBA" id="ARBA00038093"/>
    </source>
</evidence>
<dbReference type="SUPFAM" id="SSF88723">
    <property type="entry name" value="PIN domain-like"/>
    <property type="match status" value="1"/>
</dbReference>
<dbReference type="InterPro" id="IPR029060">
    <property type="entry name" value="PIN-like_dom_sf"/>
</dbReference>
<evidence type="ECO:0000313" key="9">
    <source>
        <dbReference type="EMBL" id="MBH8563731.1"/>
    </source>
</evidence>
<dbReference type="InterPro" id="IPR002716">
    <property type="entry name" value="PIN_dom"/>
</dbReference>
<dbReference type="Proteomes" id="UP000632766">
    <property type="component" value="Unassembled WGS sequence"/>
</dbReference>
<comment type="similarity">
    <text evidence="7">Belongs to the PINc/VapC protein family.</text>
</comment>
<gene>
    <name evidence="9" type="ORF">I8748_16290</name>
</gene>
<accession>A0A8J7LA62</accession>
<evidence type="ECO:0000256" key="6">
    <source>
        <dbReference type="ARBA" id="ARBA00022842"/>
    </source>
</evidence>
<dbReference type="PANTHER" id="PTHR33653:SF1">
    <property type="entry name" value="RIBONUCLEASE VAPC2"/>
    <property type="match status" value="1"/>
</dbReference>
<protein>
    <submittedName>
        <fullName evidence="9">Type II toxin-antitoxin system VapC family toxin</fullName>
    </submittedName>
</protein>
<dbReference type="AlphaFoldDB" id="A0A8J7LA62"/>
<dbReference type="EMBL" id="JAECZC010000029">
    <property type="protein sequence ID" value="MBH8563731.1"/>
    <property type="molecule type" value="Genomic_DNA"/>
</dbReference>
<dbReference type="Gene3D" id="3.40.50.1010">
    <property type="entry name" value="5'-nuclease"/>
    <property type="match status" value="1"/>
</dbReference>
<feature type="domain" description="PIN" evidence="8">
    <location>
        <begin position="7"/>
        <end position="118"/>
    </location>
</feature>
<proteinExistence type="inferred from homology"/>
<dbReference type="GO" id="GO:0016787">
    <property type="term" value="F:hydrolase activity"/>
    <property type="evidence" value="ECO:0007669"/>
    <property type="project" value="UniProtKB-KW"/>
</dbReference>
<comment type="caution">
    <text evidence="9">The sequence shown here is derived from an EMBL/GenBank/DDBJ whole genome shotgun (WGS) entry which is preliminary data.</text>
</comment>
<keyword evidence="2" id="KW-1277">Toxin-antitoxin system</keyword>
<comment type="cofactor">
    <cofactor evidence="1">
        <name>Mg(2+)</name>
        <dbReference type="ChEBI" id="CHEBI:18420"/>
    </cofactor>
</comment>
<dbReference type="PANTHER" id="PTHR33653">
    <property type="entry name" value="RIBONUCLEASE VAPC2"/>
    <property type="match status" value="1"/>
</dbReference>
<evidence type="ECO:0000256" key="2">
    <source>
        <dbReference type="ARBA" id="ARBA00022649"/>
    </source>
</evidence>
<evidence type="ECO:0000256" key="4">
    <source>
        <dbReference type="ARBA" id="ARBA00022723"/>
    </source>
</evidence>
<evidence type="ECO:0000256" key="3">
    <source>
        <dbReference type="ARBA" id="ARBA00022722"/>
    </source>
</evidence>
<dbReference type="GO" id="GO:0046872">
    <property type="term" value="F:metal ion binding"/>
    <property type="evidence" value="ECO:0007669"/>
    <property type="project" value="UniProtKB-KW"/>
</dbReference>
<name>A0A8J7LA62_9NOST</name>
<keyword evidence="6" id="KW-0460">Magnesium</keyword>
<evidence type="ECO:0000256" key="5">
    <source>
        <dbReference type="ARBA" id="ARBA00022801"/>
    </source>
</evidence>
<dbReference type="CDD" id="cd18753">
    <property type="entry name" value="PIN_VapC4-5_FitB-like"/>
    <property type="match status" value="1"/>
</dbReference>
<dbReference type="InterPro" id="IPR050556">
    <property type="entry name" value="Type_II_TA_system_RNase"/>
</dbReference>
<evidence type="ECO:0000256" key="1">
    <source>
        <dbReference type="ARBA" id="ARBA00001946"/>
    </source>
</evidence>
<keyword evidence="3" id="KW-0540">Nuclease</keyword>
<dbReference type="Pfam" id="PF01850">
    <property type="entry name" value="PIN"/>
    <property type="match status" value="1"/>
</dbReference>
<organism evidence="9 10">
    <name type="scientific">Amazonocrinis nigriterrae CENA67</name>
    <dbReference type="NCBI Taxonomy" id="2794033"/>
    <lineage>
        <taxon>Bacteria</taxon>
        <taxon>Bacillati</taxon>
        <taxon>Cyanobacteriota</taxon>
        <taxon>Cyanophyceae</taxon>
        <taxon>Nostocales</taxon>
        <taxon>Nostocaceae</taxon>
        <taxon>Amazonocrinis</taxon>
        <taxon>Amazonocrinis nigriterrae</taxon>
    </lineage>
</organism>
<dbReference type="GO" id="GO:0004518">
    <property type="term" value="F:nuclease activity"/>
    <property type="evidence" value="ECO:0007669"/>
    <property type="project" value="UniProtKB-KW"/>
</dbReference>
<evidence type="ECO:0000313" key="10">
    <source>
        <dbReference type="Proteomes" id="UP000632766"/>
    </source>
</evidence>
<reference evidence="9 10" key="1">
    <citation type="journal article" date="2021" name="Int. J. Syst. Evol. Microbiol.">
        <title>Amazonocrinis nigriterrae gen. nov., sp. nov., Atlanticothrix silvestris gen. nov., sp. nov. and Dendronalium phyllosphericum gen. nov., sp. nov., nostocacean cyanobacteria from Brazilian environments.</title>
        <authorList>
            <person name="Alvarenga D.O."/>
            <person name="Andreote A.P.D."/>
            <person name="Branco L.H.Z."/>
            <person name="Delbaje E."/>
            <person name="Cruz R.B."/>
            <person name="Varani A.M."/>
            <person name="Fiore M.F."/>
        </authorList>
    </citation>
    <scope>NUCLEOTIDE SEQUENCE [LARGE SCALE GENOMIC DNA]</scope>
    <source>
        <strain evidence="9 10">CENA67</strain>
    </source>
</reference>
<dbReference type="RefSeq" id="WP_198125599.1">
    <property type="nucleotide sequence ID" value="NZ_JAECZC010000029.1"/>
</dbReference>
<sequence>MSGRYLLYTNIIIALFADEAVIKNNLAQADEVFISSIAIGELCYGARKSGRPQENLARVDELVANSTVLGCDAETARQYGEIKNKLRLKGRPLPENDIWIAALALQYGLTLVTRDGHFQ</sequence>
<keyword evidence="10" id="KW-1185">Reference proteome</keyword>
<keyword evidence="5" id="KW-0378">Hydrolase</keyword>